<dbReference type="Gene3D" id="1.25.40.10">
    <property type="entry name" value="Tetratricopeptide repeat domain"/>
    <property type="match status" value="1"/>
</dbReference>
<proteinExistence type="predicted"/>
<gene>
    <name evidence="3" type="ORF">PQU93_10055</name>
</gene>
<dbReference type="InterPro" id="IPR011990">
    <property type="entry name" value="TPR-like_helical_dom_sf"/>
</dbReference>
<dbReference type="Gene3D" id="3.90.70.10">
    <property type="entry name" value="Cysteine proteinases"/>
    <property type="match status" value="1"/>
</dbReference>
<sequence>MLTTLIRQLGALRLALPAVLCALLLAACASTPLQPVALAPGAPTRAELVDTPFFPDDSHFCGPAALATSLSAVGLVTTPAQLVGQVFLPGREGTLQIEMLSGARRQGAVAMVIPGTLAALKQEIDAGHPVVVLQNLGLSWAPSWHYAVVVGYDLERGQLLLRSGPMRRQVMTLRTFGHTWQRSQYWAFVALPPGRLPASVTEQDATRALVAFERNAKPATAVTAYRAARQRWPHNTTLAMGLGNALYASGDLLAAAQVFRDTAATHQLAAAYNNLARILLQQGHVAEARQAAEGGLALAGPLRATLLDTLRDIEQAAPPQPGS</sequence>
<comment type="caution">
    <text evidence="3">The sequence shown here is derived from an EMBL/GenBank/DDBJ whole genome shotgun (WGS) entry which is preliminary data.</text>
</comment>
<dbReference type="Pfam" id="PF13529">
    <property type="entry name" value="Peptidase_C39_2"/>
    <property type="match status" value="1"/>
</dbReference>
<dbReference type="SUPFAM" id="SSF48452">
    <property type="entry name" value="TPR-like"/>
    <property type="match status" value="1"/>
</dbReference>
<evidence type="ECO:0000259" key="2">
    <source>
        <dbReference type="Pfam" id="PF13529"/>
    </source>
</evidence>
<evidence type="ECO:0000313" key="4">
    <source>
        <dbReference type="Proteomes" id="UP001221566"/>
    </source>
</evidence>
<dbReference type="Pfam" id="PF13432">
    <property type="entry name" value="TPR_16"/>
    <property type="match status" value="1"/>
</dbReference>
<keyword evidence="4" id="KW-1185">Reference proteome</keyword>
<evidence type="ECO:0000313" key="3">
    <source>
        <dbReference type="EMBL" id="MDC7691126.1"/>
    </source>
</evidence>
<feature type="domain" description="Peptidase C39-like" evidence="2">
    <location>
        <begin position="57"/>
        <end position="156"/>
    </location>
</feature>
<accession>A0ABT5I4M2</accession>
<organism evidence="3 4">
    <name type="scientific">Vogesella indigofera</name>
    <name type="common">Pseudomonas indigofera</name>
    <dbReference type="NCBI Taxonomy" id="45465"/>
    <lineage>
        <taxon>Bacteria</taxon>
        <taxon>Pseudomonadati</taxon>
        <taxon>Pseudomonadota</taxon>
        <taxon>Betaproteobacteria</taxon>
        <taxon>Neisseriales</taxon>
        <taxon>Chromobacteriaceae</taxon>
        <taxon>Vogesella</taxon>
    </lineage>
</organism>
<dbReference type="PROSITE" id="PS51257">
    <property type="entry name" value="PROKAR_LIPOPROTEIN"/>
    <property type="match status" value="1"/>
</dbReference>
<name>A0ABT5I4M2_VOGIN</name>
<dbReference type="InterPro" id="IPR039563">
    <property type="entry name" value="Peptidase_C39_single_dom"/>
</dbReference>
<dbReference type="RefSeq" id="WP_272803243.1">
    <property type="nucleotide sequence ID" value="NZ_JAQQKY010000005.1"/>
</dbReference>
<dbReference type="NCBIfam" id="NF033920">
    <property type="entry name" value="C39_PA2778_fam"/>
    <property type="match status" value="1"/>
</dbReference>
<feature type="signal peptide" evidence="1">
    <location>
        <begin position="1"/>
        <end position="29"/>
    </location>
</feature>
<keyword evidence="1" id="KW-0732">Signal</keyword>
<feature type="chain" id="PRO_5045957937" evidence="1">
    <location>
        <begin position="30"/>
        <end position="323"/>
    </location>
</feature>
<protein>
    <submittedName>
        <fullName evidence="3">PA2778 family cysteine peptidase</fullName>
    </submittedName>
</protein>
<dbReference type="InterPro" id="IPR039564">
    <property type="entry name" value="Peptidase_C39-like"/>
</dbReference>
<reference evidence="3 4" key="1">
    <citation type="submission" date="2023-01" db="EMBL/GenBank/DDBJ databases">
        <title>Novel species of the genus Vogesella isolated from rivers.</title>
        <authorList>
            <person name="Lu H."/>
        </authorList>
    </citation>
    <scope>NUCLEOTIDE SEQUENCE [LARGE SCALE GENOMIC DNA]</scope>
    <source>
        <strain evidence="3 4">SH7W</strain>
    </source>
</reference>
<dbReference type="EMBL" id="JAQQKY010000005">
    <property type="protein sequence ID" value="MDC7691126.1"/>
    <property type="molecule type" value="Genomic_DNA"/>
</dbReference>
<evidence type="ECO:0000256" key="1">
    <source>
        <dbReference type="SAM" id="SignalP"/>
    </source>
</evidence>
<dbReference type="CDD" id="cd02549">
    <property type="entry name" value="Peptidase_C39A"/>
    <property type="match status" value="1"/>
</dbReference>
<dbReference type="Proteomes" id="UP001221566">
    <property type="component" value="Unassembled WGS sequence"/>
</dbReference>